<organism evidence="5 6">
    <name type="scientific">Sediminihabitans luteus</name>
    <dbReference type="NCBI Taxonomy" id="1138585"/>
    <lineage>
        <taxon>Bacteria</taxon>
        <taxon>Bacillati</taxon>
        <taxon>Actinomycetota</taxon>
        <taxon>Actinomycetes</taxon>
        <taxon>Micrococcales</taxon>
        <taxon>Cellulomonadaceae</taxon>
        <taxon>Sediminihabitans</taxon>
    </lineage>
</organism>
<reference evidence="5 6" key="1">
    <citation type="submission" date="2017-11" db="EMBL/GenBank/DDBJ databases">
        <title>Genomic Encyclopedia of Archaeal and Bacterial Type Strains, Phase II (KMG-II): From Individual Species to Whole Genera.</title>
        <authorList>
            <person name="Goeker M."/>
        </authorList>
    </citation>
    <scope>NUCLEOTIDE SEQUENCE [LARGE SCALE GENOMIC DNA]</scope>
    <source>
        <strain evidence="5 6">DSM 25478</strain>
    </source>
</reference>
<feature type="compositionally biased region" description="Low complexity" evidence="3">
    <location>
        <begin position="194"/>
        <end position="215"/>
    </location>
</feature>
<dbReference type="SUPFAM" id="SSF52218">
    <property type="entry name" value="Flavoproteins"/>
    <property type="match status" value="1"/>
</dbReference>
<dbReference type="PANTHER" id="PTHR10204">
    <property type="entry name" value="NAD P H OXIDOREDUCTASE-RELATED"/>
    <property type="match status" value="1"/>
</dbReference>
<accession>A0A2M9CPK9</accession>
<proteinExistence type="inferred from homology"/>
<keyword evidence="6" id="KW-1185">Reference proteome</keyword>
<dbReference type="GO" id="GO:0005829">
    <property type="term" value="C:cytosol"/>
    <property type="evidence" value="ECO:0007669"/>
    <property type="project" value="TreeGrafter"/>
</dbReference>
<dbReference type="InterPro" id="IPR051545">
    <property type="entry name" value="NAD(P)H_dehydrogenase_qn"/>
</dbReference>
<gene>
    <name evidence="5" type="ORF">CLV28_1307</name>
</gene>
<sequence length="224" mass="24339">MQILVVIDHPYPGSLSRALATAVTRGATAAGHTVDVLDLDADDFDPVMRQADLAAWRGRSTTDPQVVDYQRRIADADHLVIVTPVWWTSLPARTKGFVDKVLVPGFAYDETRLGTLDGHLGHLGVTVLSVMTTPGPLFHLWFGDPLGRMLGRGTFRQLGVRRVRHLRHPRPAAVSPARREAWLARAEGLFPAARRGGADAAATSRPRTRRSAPSPLVVPAAGTR</sequence>
<dbReference type="Gene3D" id="3.40.50.360">
    <property type="match status" value="1"/>
</dbReference>
<evidence type="ECO:0000313" key="5">
    <source>
        <dbReference type="EMBL" id="PJJ73826.1"/>
    </source>
</evidence>
<name>A0A2M9CPK9_9CELL</name>
<dbReference type="Proteomes" id="UP000231693">
    <property type="component" value="Unassembled WGS sequence"/>
</dbReference>
<comment type="caution">
    <text evidence="5">The sequence shown here is derived from an EMBL/GenBank/DDBJ whole genome shotgun (WGS) entry which is preliminary data.</text>
</comment>
<evidence type="ECO:0000256" key="1">
    <source>
        <dbReference type="ARBA" id="ARBA00006252"/>
    </source>
</evidence>
<evidence type="ECO:0000259" key="4">
    <source>
        <dbReference type="Pfam" id="PF02525"/>
    </source>
</evidence>
<dbReference type="GO" id="GO:0003955">
    <property type="term" value="F:NAD(P)H dehydrogenase (quinone) activity"/>
    <property type="evidence" value="ECO:0007669"/>
    <property type="project" value="TreeGrafter"/>
</dbReference>
<evidence type="ECO:0000256" key="2">
    <source>
        <dbReference type="ARBA" id="ARBA00023002"/>
    </source>
</evidence>
<protein>
    <submittedName>
        <fullName evidence="5">Putative NADPH-quinone reductase</fullName>
    </submittedName>
</protein>
<dbReference type="InterPro" id="IPR029039">
    <property type="entry name" value="Flavoprotein-like_sf"/>
</dbReference>
<feature type="region of interest" description="Disordered" evidence="3">
    <location>
        <begin position="194"/>
        <end position="224"/>
    </location>
</feature>
<evidence type="ECO:0000313" key="6">
    <source>
        <dbReference type="Proteomes" id="UP000231693"/>
    </source>
</evidence>
<evidence type="ECO:0000256" key="3">
    <source>
        <dbReference type="SAM" id="MobiDB-lite"/>
    </source>
</evidence>
<feature type="domain" description="Flavodoxin-like fold" evidence="4">
    <location>
        <begin position="1"/>
        <end position="168"/>
    </location>
</feature>
<dbReference type="AlphaFoldDB" id="A0A2M9CPK9"/>
<dbReference type="EMBL" id="PGFE01000002">
    <property type="protein sequence ID" value="PJJ73826.1"/>
    <property type="molecule type" value="Genomic_DNA"/>
</dbReference>
<dbReference type="PANTHER" id="PTHR10204:SF34">
    <property type="entry name" value="NAD(P)H DEHYDROGENASE [QUINONE] 1 ISOFORM 1"/>
    <property type="match status" value="1"/>
</dbReference>
<dbReference type="Pfam" id="PF02525">
    <property type="entry name" value="Flavodoxin_2"/>
    <property type="match status" value="1"/>
</dbReference>
<comment type="similarity">
    <text evidence="1">Belongs to the NAD(P)H dehydrogenase (quinone) family.</text>
</comment>
<keyword evidence="2" id="KW-0560">Oxidoreductase</keyword>
<dbReference type="RefSeq" id="WP_170062636.1">
    <property type="nucleotide sequence ID" value="NZ_BOOX01000018.1"/>
</dbReference>
<dbReference type="InterPro" id="IPR003680">
    <property type="entry name" value="Flavodoxin_fold"/>
</dbReference>